<reference evidence="6 7" key="1">
    <citation type="submission" date="2018-08" db="EMBL/GenBank/DDBJ databases">
        <title>A genome reference for cultivated species of the human gut microbiota.</title>
        <authorList>
            <person name="Zou Y."/>
            <person name="Xue W."/>
            <person name="Luo G."/>
        </authorList>
    </citation>
    <scope>NUCLEOTIDE SEQUENCE [LARGE SCALE GENOMIC DNA]</scope>
    <source>
        <strain evidence="6 7">AF10-31</strain>
    </source>
</reference>
<keyword evidence="3 5" id="KW-1133">Transmembrane helix</keyword>
<evidence type="ECO:0000313" key="6">
    <source>
        <dbReference type="EMBL" id="RGW72768.1"/>
    </source>
</evidence>
<protein>
    <submittedName>
        <fullName evidence="6">Holin</fullName>
    </submittedName>
</protein>
<evidence type="ECO:0000256" key="4">
    <source>
        <dbReference type="ARBA" id="ARBA00023136"/>
    </source>
</evidence>
<proteinExistence type="predicted"/>
<feature type="transmembrane region" description="Helical" evidence="5">
    <location>
        <begin position="45"/>
        <end position="64"/>
    </location>
</feature>
<feature type="transmembrane region" description="Helical" evidence="5">
    <location>
        <begin position="6"/>
        <end position="24"/>
    </location>
</feature>
<sequence length="128" mass="14543">MKSSGLIFCSLFILNILDCLTGWYKAKVLKKENSKSGYKGIINKISIWILVLISFIVSFCLKQIKMFIPIDVGVSIYLGWLTLSLLIINEARSIVENLIESNVKVPKWLSNSLEVYQNSVESIVKKEK</sequence>
<dbReference type="InterPro" id="IPR006480">
    <property type="entry name" value="Phage_holin_4_1"/>
</dbReference>
<keyword evidence="4 5" id="KW-0472">Membrane</keyword>
<evidence type="ECO:0000313" key="7">
    <source>
        <dbReference type="Proteomes" id="UP000284651"/>
    </source>
</evidence>
<dbReference type="AlphaFoldDB" id="A0A413CR78"/>
<dbReference type="Pfam" id="PF05105">
    <property type="entry name" value="Phage_holin_4_1"/>
    <property type="match status" value="1"/>
</dbReference>
<keyword evidence="2 5" id="KW-0812">Transmembrane</keyword>
<feature type="transmembrane region" description="Helical" evidence="5">
    <location>
        <begin position="70"/>
        <end position="88"/>
    </location>
</feature>
<evidence type="ECO:0000256" key="2">
    <source>
        <dbReference type="ARBA" id="ARBA00022692"/>
    </source>
</evidence>
<accession>A0A413CR78</accession>
<name>A0A413CR78_9FIRM</name>
<dbReference type="Proteomes" id="UP000284651">
    <property type="component" value="Unassembled WGS sequence"/>
</dbReference>
<dbReference type="EMBL" id="QSAT01000039">
    <property type="protein sequence ID" value="RGW72768.1"/>
    <property type="molecule type" value="Genomic_DNA"/>
</dbReference>
<evidence type="ECO:0000256" key="5">
    <source>
        <dbReference type="SAM" id="Phobius"/>
    </source>
</evidence>
<evidence type="ECO:0000256" key="3">
    <source>
        <dbReference type="ARBA" id="ARBA00022989"/>
    </source>
</evidence>
<dbReference type="NCBIfam" id="TIGR01593">
    <property type="entry name" value="holin_tox_secr"/>
    <property type="match status" value="1"/>
</dbReference>
<evidence type="ECO:0000256" key="1">
    <source>
        <dbReference type="ARBA" id="ARBA00004141"/>
    </source>
</evidence>
<dbReference type="RefSeq" id="WP_118357708.1">
    <property type="nucleotide sequence ID" value="NZ_QSAT01000039.1"/>
</dbReference>
<gene>
    <name evidence="6" type="ORF">DWV56_10265</name>
</gene>
<organism evidence="6 7">
    <name type="scientific">Holdemanella biformis</name>
    <dbReference type="NCBI Taxonomy" id="1735"/>
    <lineage>
        <taxon>Bacteria</taxon>
        <taxon>Bacillati</taxon>
        <taxon>Bacillota</taxon>
        <taxon>Erysipelotrichia</taxon>
        <taxon>Erysipelotrichales</taxon>
        <taxon>Erysipelotrichaceae</taxon>
        <taxon>Holdemanella</taxon>
    </lineage>
</organism>
<dbReference type="GO" id="GO:0016020">
    <property type="term" value="C:membrane"/>
    <property type="evidence" value="ECO:0007669"/>
    <property type="project" value="UniProtKB-SubCell"/>
</dbReference>
<comment type="caution">
    <text evidence="6">The sequence shown here is derived from an EMBL/GenBank/DDBJ whole genome shotgun (WGS) entry which is preliminary data.</text>
</comment>
<comment type="subcellular location">
    <subcellularLocation>
        <location evidence="1">Membrane</location>
        <topology evidence="1">Multi-pass membrane protein</topology>
    </subcellularLocation>
</comment>